<keyword evidence="2" id="KW-1133">Transmembrane helix</keyword>
<protein>
    <submittedName>
        <fullName evidence="3">Uncharacterized protein</fullName>
    </submittedName>
</protein>
<evidence type="ECO:0000313" key="4">
    <source>
        <dbReference type="Proteomes" id="UP001239445"/>
    </source>
</evidence>
<feature type="compositionally biased region" description="Basic and acidic residues" evidence="1">
    <location>
        <begin position="260"/>
        <end position="271"/>
    </location>
</feature>
<evidence type="ECO:0000256" key="1">
    <source>
        <dbReference type="SAM" id="MobiDB-lite"/>
    </source>
</evidence>
<feature type="compositionally biased region" description="Pro residues" evidence="1">
    <location>
        <begin position="543"/>
        <end position="554"/>
    </location>
</feature>
<feature type="compositionally biased region" description="Polar residues" evidence="1">
    <location>
        <begin position="488"/>
        <end position="503"/>
    </location>
</feature>
<keyword evidence="2" id="KW-0472">Membrane</keyword>
<feature type="region of interest" description="Disordered" evidence="1">
    <location>
        <begin position="352"/>
        <end position="679"/>
    </location>
</feature>
<feature type="compositionally biased region" description="Polar residues" evidence="1">
    <location>
        <begin position="617"/>
        <end position="628"/>
    </location>
</feature>
<evidence type="ECO:0000256" key="2">
    <source>
        <dbReference type="SAM" id="Phobius"/>
    </source>
</evidence>
<keyword evidence="4" id="KW-1185">Reference proteome</keyword>
<proteinExistence type="predicted"/>
<feature type="compositionally biased region" description="Polar residues" evidence="1">
    <location>
        <begin position="468"/>
        <end position="478"/>
    </location>
</feature>
<keyword evidence="2" id="KW-0812">Transmembrane</keyword>
<gene>
    <name evidence="3" type="ORF">QBC47DRAFT_200451</name>
</gene>
<dbReference type="Proteomes" id="UP001239445">
    <property type="component" value="Unassembled WGS sequence"/>
</dbReference>
<sequence>MTSTGIGNSLVGARQPSARQAFIPNTPCRPSVPTAGPVRAVRLPNTPTMANRGPPPGAPNGRYRGTGIYGLGPCATAAFEVIDIDSTVYHMPFVGCPPSFETCCPVTPAPFMADGSSLPETITQCPASYTTVSSQCCPSNYEPWTTPTPLETPMLCFSSVSAMTAPSITTAAADTNMPTVEVTDKVFARAWPLPEEQKETAFPLSYAVGIVAAVVVILVVLVAVVMVVIGYRKSSKASRASALALKECQELVMRTGWKNDPADNKMERGENFNEGPSEVLGDESYNKRFSEMPGSPTWDKNLSEMPGCDVKRGLTQRSTYPASWPTSPTGLAELYGSPCATELPDTQKPFELSATREPVELPATREPAELSATREPVELPTAPAATPAAMSPSSESSYFSSPVGRTSLARQSFESPTTSTTSTTPTARSPNRESYCPRSPQSPESPMTPTHDAGWLAPSRGATPEEWSPNTPFSTTDEVGQFVYPECGSSSASTPKPRQNPTHETGVLATSRARTPEPSLPNTPVSPDDTALSVIHGARTPCLSPPSTPRPPGSPENEFGFNFVPLVQPAGWLYHSGARTPGTSPPRTPFGSTRRIRQLPSGYLQRIVTNMDVRSGSAPNTPTETNLPRSPRRLSLGQDPSTAPSTSPRASLGTPPGDSLREPEKGVSTEPEVLYKGPD</sequence>
<evidence type="ECO:0000313" key="3">
    <source>
        <dbReference type="EMBL" id="KAK1755944.1"/>
    </source>
</evidence>
<reference evidence="3" key="1">
    <citation type="submission" date="2023-06" db="EMBL/GenBank/DDBJ databases">
        <title>Genome-scale phylogeny and comparative genomics of the fungal order Sordariales.</title>
        <authorList>
            <consortium name="Lawrence Berkeley National Laboratory"/>
            <person name="Hensen N."/>
            <person name="Bonometti L."/>
            <person name="Westerberg I."/>
            <person name="Brannstrom I.O."/>
            <person name="Guillou S."/>
            <person name="Cros-Aarteil S."/>
            <person name="Calhoun S."/>
            <person name="Haridas S."/>
            <person name="Kuo A."/>
            <person name="Mondo S."/>
            <person name="Pangilinan J."/>
            <person name="Riley R."/>
            <person name="Labutti K."/>
            <person name="Andreopoulos B."/>
            <person name="Lipzen A."/>
            <person name="Chen C."/>
            <person name="Yanf M."/>
            <person name="Daum C."/>
            <person name="Ng V."/>
            <person name="Clum A."/>
            <person name="Steindorff A."/>
            <person name="Ohm R."/>
            <person name="Martin F."/>
            <person name="Silar P."/>
            <person name="Natvig D."/>
            <person name="Lalanne C."/>
            <person name="Gautier V."/>
            <person name="Ament-Velasquez S.L."/>
            <person name="Kruys A."/>
            <person name="Hutchinson M.I."/>
            <person name="Powell A.J."/>
            <person name="Barry K."/>
            <person name="Miller A.N."/>
            <person name="Grigoriev I.V."/>
            <person name="Debuchy R."/>
            <person name="Gladieux P."/>
            <person name="Thoren M.H."/>
            <person name="Johannesson H."/>
        </authorList>
    </citation>
    <scope>NUCLEOTIDE SEQUENCE</scope>
    <source>
        <strain evidence="3">PSN4</strain>
    </source>
</reference>
<dbReference type="AlphaFoldDB" id="A0AAJ0BES6"/>
<organism evidence="3 4">
    <name type="scientific">Echria macrotheca</name>
    <dbReference type="NCBI Taxonomy" id="438768"/>
    <lineage>
        <taxon>Eukaryota</taxon>
        <taxon>Fungi</taxon>
        <taxon>Dikarya</taxon>
        <taxon>Ascomycota</taxon>
        <taxon>Pezizomycotina</taxon>
        <taxon>Sordariomycetes</taxon>
        <taxon>Sordariomycetidae</taxon>
        <taxon>Sordariales</taxon>
        <taxon>Schizotheciaceae</taxon>
        <taxon>Echria</taxon>
    </lineage>
</organism>
<accession>A0AAJ0BES6</accession>
<feature type="compositionally biased region" description="Low complexity" evidence="1">
    <location>
        <begin position="640"/>
        <end position="651"/>
    </location>
</feature>
<feature type="region of interest" description="Disordered" evidence="1">
    <location>
        <begin position="259"/>
        <end position="280"/>
    </location>
</feature>
<feature type="compositionally biased region" description="Polar residues" evidence="1">
    <location>
        <begin position="439"/>
        <end position="448"/>
    </location>
</feature>
<feature type="compositionally biased region" description="Low complexity" evidence="1">
    <location>
        <begin position="380"/>
        <end position="402"/>
    </location>
</feature>
<feature type="transmembrane region" description="Helical" evidence="2">
    <location>
        <begin position="204"/>
        <end position="229"/>
    </location>
</feature>
<name>A0AAJ0BES6_9PEZI</name>
<dbReference type="EMBL" id="MU839833">
    <property type="protein sequence ID" value="KAK1755944.1"/>
    <property type="molecule type" value="Genomic_DNA"/>
</dbReference>
<comment type="caution">
    <text evidence="3">The sequence shown here is derived from an EMBL/GenBank/DDBJ whole genome shotgun (WGS) entry which is preliminary data.</text>
</comment>
<feature type="compositionally biased region" description="Low complexity" evidence="1">
    <location>
        <begin position="415"/>
        <end position="426"/>
    </location>
</feature>